<protein>
    <submittedName>
        <fullName evidence="3">Arylamine N-acetyltransferase</fullName>
    </submittedName>
</protein>
<dbReference type="InterPro" id="IPR038765">
    <property type="entry name" value="Papain-like_cys_pep_sf"/>
</dbReference>
<evidence type="ECO:0000256" key="2">
    <source>
        <dbReference type="RuleBase" id="RU003452"/>
    </source>
</evidence>
<dbReference type="InterPro" id="IPR001447">
    <property type="entry name" value="Arylamine_N-AcTrfase"/>
</dbReference>
<dbReference type="PANTHER" id="PTHR11786:SF0">
    <property type="entry name" value="ARYLAMINE N-ACETYLTRANSFERASE 4-RELATED"/>
    <property type="match status" value="1"/>
</dbReference>
<comment type="similarity">
    <text evidence="1 2">Belongs to the arylamine N-acetyltransferase family.</text>
</comment>
<dbReference type="Proteomes" id="UP000654304">
    <property type="component" value="Unassembled WGS sequence"/>
</dbReference>
<evidence type="ECO:0000256" key="1">
    <source>
        <dbReference type="ARBA" id="ARBA00006547"/>
    </source>
</evidence>
<gene>
    <name evidence="3" type="ORF">H8K43_12020</name>
</gene>
<dbReference type="SUPFAM" id="SSF54001">
    <property type="entry name" value="Cysteine proteinases"/>
    <property type="match status" value="1"/>
</dbReference>
<dbReference type="PRINTS" id="PR01543">
    <property type="entry name" value="ANATRNSFRASE"/>
</dbReference>
<organism evidence="3 4">
    <name type="scientific">Undibacterium curvum</name>
    <dbReference type="NCBI Taxonomy" id="2762294"/>
    <lineage>
        <taxon>Bacteria</taxon>
        <taxon>Pseudomonadati</taxon>
        <taxon>Pseudomonadota</taxon>
        <taxon>Betaproteobacteria</taxon>
        <taxon>Burkholderiales</taxon>
        <taxon>Oxalobacteraceae</taxon>
        <taxon>Undibacterium</taxon>
    </lineage>
</organism>
<accession>A0ABR7A678</accession>
<evidence type="ECO:0000313" key="4">
    <source>
        <dbReference type="Proteomes" id="UP000654304"/>
    </source>
</evidence>
<dbReference type="RefSeq" id="WP_186904069.1">
    <property type="nucleotide sequence ID" value="NZ_JACOGD010000006.1"/>
</dbReference>
<dbReference type="Gene3D" id="2.40.128.150">
    <property type="entry name" value="Cysteine proteinases"/>
    <property type="match status" value="1"/>
</dbReference>
<comment type="caution">
    <text evidence="3">The sequence shown here is derived from an EMBL/GenBank/DDBJ whole genome shotgun (WGS) entry which is preliminary data.</text>
</comment>
<proteinExistence type="inferred from homology"/>
<reference evidence="3 4" key="1">
    <citation type="submission" date="2020-08" db="EMBL/GenBank/DDBJ databases">
        <title>Novel species isolated from subtropical streams in China.</title>
        <authorList>
            <person name="Lu H."/>
        </authorList>
    </citation>
    <scope>NUCLEOTIDE SEQUENCE [LARGE SCALE GENOMIC DNA]</scope>
    <source>
        <strain evidence="3 4">CY22W</strain>
    </source>
</reference>
<dbReference type="Pfam" id="PF00797">
    <property type="entry name" value="Acetyltransf_2"/>
    <property type="match status" value="1"/>
</dbReference>
<dbReference type="Gene3D" id="3.30.2140.10">
    <property type="entry name" value="Arylamine N-acetyltransferase"/>
    <property type="match status" value="1"/>
</dbReference>
<evidence type="ECO:0000313" key="3">
    <source>
        <dbReference type="EMBL" id="MBC3932405.1"/>
    </source>
</evidence>
<dbReference type="EMBL" id="JACOGD010000006">
    <property type="protein sequence ID" value="MBC3932405.1"/>
    <property type="molecule type" value="Genomic_DNA"/>
</dbReference>
<dbReference type="PANTHER" id="PTHR11786">
    <property type="entry name" value="N-HYDROXYARYLAMINE O-ACETYLTRANSFERASE"/>
    <property type="match status" value="1"/>
</dbReference>
<sequence>MMGVTMLSPYHTSLYLQRLQLDQAPPPDLQGLRTLHLAHLMQIPFENLDIRAGLPISLEQDALLDKILLRRRGGFCYELNLAFSWLLQSLGFQTRFWSARVWNGKAYGPEFDHMLLAVQLEAQCWIADVGFGDSFRLPLLLAGAGNQELGVTYRCEADGADWILLQQKAGHAATPQYRFQTQAFQLEDFLPMFAYQQTSPNSHFTQKTICSLPTADGRISIADQKMIVTQHGKRSVHSIDSEAEYHALLQQKMGMSAQQLPPFRARVHAPAESASSP</sequence>
<keyword evidence="4" id="KW-1185">Reference proteome</keyword>
<name>A0ABR7A678_9BURK</name>